<dbReference type="CDD" id="cd07808">
    <property type="entry name" value="ASKHA_NBD_FGGY_EcXK-like"/>
    <property type="match status" value="1"/>
</dbReference>
<keyword evidence="2 9" id="KW-0859">Xylose metabolism</keyword>
<dbReference type="PROSITE" id="PS00445">
    <property type="entry name" value="FGGY_KINASES_2"/>
    <property type="match status" value="1"/>
</dbReference>
<keyword evidence="4 9" id="KW-0547">Nucleotide-binding</keyword>
<evidence type="ECO:0000256" key="3">
    <source>
        <dbReference type="ARBA" id="ARBA00022679"/>
    </source>
</evidence>
<dbReference type="GO" id="GO:0005524">
    <property type="term" value="F:ATP binding"/>
    <property type="evidence" value="ECO:0007669"/>
    <property type="project" value="UniProtKB-KW"/>
</dbReference>
<evidence type="ECO:0000256" key="6">
    <source>
        <dbReference type="ARBA" id="ARBA00022840"/>
    </source>
</evidence>
<evidence type="ECO:0000313" key="13">
    <source>
        <dbReference type="Proteomes" id="UP000034213"/>
    </source>
</evidence>
<dbReference type="InterPro" id="IPR006000">
    <property type="entry name" value="Xylulokinase"/>
</dbReference>
<proteinExistence type="inferred from homology"/>
<dbReference type="PATRIC" id="fig|1618369.3.peg.629"/>
<dbReference type="PIRSF" id="PIRSF000538">
    <property type="entry name" value="GlpK"/>
    <property type="match status" value="1"/>
</dbReference>
<evidence type="ECO:0000256" key="1">
    <source>
        <dbReference type="ARBA" id="ARBA00009156"/>
    </source>
</evidence>
<protein>
    <recommendedName>
        <fullName evidence="9">Xylulose kinase</fullName>
        <shortName evidence="9">Xylulokinase</shortName>
        <ecNumber evidence="9">2.7.1.17</ecNumber>
    </recommendedName>
</protein>
<comment type="similarity">
    <text evidence="1 8">Belongs to the FGGY kinase family.</text>
</comment>
<reference evidence="12 13" key="1">
    <citation type="journal article" date="2015" name="Nature">
        <title>rRNA introns, odd ribosomes, and small enigmatic genomes across a large radiation of phyla.</title>
        <authorList>
            <person name="Brown C.T."/>
            <person name="Hug L.A."/>
            <person name="Thomas B.C."/>
            <person name="Sharon I."/>
            <person name="Castelle C.J."/>
            <person name="Singh A."/>
            <person name="Wilkins M.J."/>
            <person name="Williams K.H."/>
            <person name="Banfield J.F."/>
        </authorList>
    </citation>
    <scope>NUCLEOTIDE SEQUENCE [LARGE SCALE GENOMIC DNA]</scope>
</reference>
<dbReference type="GO" id="GO:0004856">
    <property type="term" value="F:D-xylulokinase activity"/>
    <property type="evidence" value="ECO:0007669"/>
    <property type="project" value="UniProtKB-EC"/>
</dbReference>
<keyword evidence="7 9" id="KW-0119">Carbohydrate metabolism</keyword>
<dbReference type="Pfam" id="PF02782">
    <property type="entry name" value="FGGY_C"/>
    <property type="match status" value="1"/>
</dbReference>
<evidence type="ECO:0000313" key="12">
    <source>
        <dbReference type="EMBL" id="KKS78884.1"/>
    </source>
</evidence>
<keyword evidence="5 8" id="KW-0418">Kinase</keyword>
<evidence type="ECO:0000256" key="7">
    <source>
        <dbReference type="ARBA" id="ARBA00023277"/>
    </source>
</evidence>
<dbReference type="InterPro" id="IPR050406">
    <property type="entry name" value="FGGY_Carb_Kinase"/>
</dbReference>
<comment type="caution">
    <text evidence="12">The sequence shown here is derived from an EMBL/GenBank/DDBJ whole genome shotgun (WGS) entry which is preliminary data.</text>
</comment>
<comment type="catalytic activity">
    <reaction evidence="9">
        <text>D-xylulose + ATP = D-xylulose 5-phosphate + ADP + H(+)</text>
        <dbReference type="Rhea" id="RHEA:10964"/>
        <dbReference type="ChEBI" id="CHEBI:15378"/>
        <dbReference type="ChEBI" id="CHEBI:17140"/>
        <dbReference type="ChEBI" id="CHEBI:30616"/>
        <dbReference type="ChEBI" id="CHEBI:57737"/>
        <dbReference type="ChEBI" id="CHEBI:456216"/>
        <dbReference type="EC" id="2.7.1.17"/>
    </reaction>
</comment>
<dbReference type="PANTHER" id="PTHR43095:SF5">
    <property type="entry name" value="XYLULOSE KINASE"/>
    <property type="match status" value="1"/>
</dbReference>
<accession>A0A0G1C0A0</accession>
<dbReference type="InterPro" id="IPR018484">
    <property type="entry name" value="FGGY_N"/>
</dbReference>
<dbReference type="Gene3D" id="3.30.420.40">
    <property type="match status" value="2"/>
</dbReference>
<evidence type="ECO:0000259" key="10">
    <source>
        <dbReference type="Pfam" id="PF00370"/>
    </source>
</evidence>
<evidence type="ECO:0000256" key="5">
    <source>
        <dbReference type="ARBA" id="ARBA00022777"/>
    </source>
</evidence>
<dbReference type="InterPro" id="IPR018483">
    <property type="entry name" value="Carb_kinase_FGGY_CS"/>
</dbReference>
<feature type="domain" description="Carbohydrate kinase FGGY N-terminal" evidence="10">
    <location>
        <begin position="6"/>
        <end position="246"/>
    </location>
</feature>
<keyword evidence="6 9" id="KW-0067">ATP-binding</keyword>
<evidence type="ECO:0000259" key="11">
    <source>
        <dbReference type="Pfam" id="PF02782"/>
    </source>
</evidence>
<dbReference type="STRING" id="1618369.UV54_C0048G0006"/>
<dbReference type="AlphaFoldDB" id="A0A0G1C0A0"/>
<dbReference type="SUPFAM" id="SSF53067">
    <property type="entry name" value="Actin-like ATPase domain"/>
    <property type="match status" value="2"/>
</dbReference>
<gene>
    <name evidence="9" type="primary">xylB</name>
    <name evidence="12" type="ORF">UV54_C0048G0006</name>
</gene>
<dbReference type="GO" id="GO:0042732">
    <property type="term" value="P:D-xylose metabolic process"/>
    <property type="evidence" value="ECO:0007669"/>
    <property type="project" value="UniProtKB-KW"/>
</dbReference>
<dbReference type="InterPro" id="IPR000577">
    <property type="entry name" value="Carb_kinase_FGGY"/>
</dbReference>
<dbReference type="PANTHER" id="PTHR43095">
    <property type="entry name" value="SUGAR KINASE"/>
    <property type="match status" value="1"/>
</dbReference>
<organism evidence="12 13">
    <name type="scientific">Candidatus Beckwithbacteria bacterium GW2011_GWA2_43_10</name>
    <dbReference type="NCBI Taxonomy" id="1618369"/>
    <lineage>
        <taxon>Bacteria</taxon>
        <taxon>Candidatus Beckwithiibacteriota</taxon>
    </lineage>
</organism>
<dbReference type="EMBL" id="LCEW01000048">
    <property type="protein sequence ID" value="KKS78884.1"/>
    <property type="molecule type" value="Genomic_DNA"/>
</dbReference>
<dbReference type="NCBIfam" id="TIGR01312">
    <property type="entry name" value="XylB"/>
    <property type="match status" value="1"/>
</dbReference>
<evidence type="ECO:0000256" key="4">
    <source>
        <dbReference type="ARBA" id="ARBA00022741"/>
    </source>
</evidence>
<dbReference type="EC" id="2.7.1.17" evidence="9"/>
<dbReference type="InterPro" id="IPR018485">
    <property type="entry name" value="FGGY_C"/>
</dbReference>
<evidence type="ECO:0000256" key="9">
    <source>
        <dbReference type="RuleBase" id="RU364073"/>
    </source>
</evidence>
<sequence>MGLKSIYLGIDLGTTTVKGLAMNDDGQVLANFLKETPLVSRQSDWAEQSPEFWWSSLLEIVNLIKTKVDLKQVQGIGLSGQMHGLVTYDSHFRALRRAIIWMDKRSSAEVEMILKNFGPKLYQITGNPIFTGFLLPSLIWIKKHEPHIYQKIHKISSPKDYLAYRLTGALRSEPTDALATAAFDYHKNTWSDKIISAGKLKRSLFPEIRSTLEPYGGVSEKIARITGIPAGTLVFGASDQAMSAMGTGLIKPGQTSIAISTGGQFLVTAPKGLIDPKRRLHTLNHAFPDIGLYMAATLSAGFSLRWFKDFICEQKEIGFPEFTASLAKINPGANGLFFLPFLSGERTPYFNPNLRAAFIGLSSAHKRLHLARAIIEGVSFSMHECLKVFQELHLPVNKVILSGGGAQNPVWRQILADVLNLPMKTINIQDHSPFGAAVLAKFAREGLEKLPDFYKKVIIPIDYLYPQF</sequence>
<keyword evidence="3 8" id="KW-0808">Transferase</keyword>
<dbReference type="GO" id="GO:0005997">
    <property type="term" value="P:xylulose metabolic process"/>
    <property type="evidence" value="ECO:0007669"/>
    <property type="project" value="InterPro"/>
</dbReference>
<dbReference type="InterPro" id="IPR043129">
    <property type="entry name" value="ATPase_NBD"/>
</dbReference>
<dbReference type="Pfam" id="PF00370">
    <property type="entry name" value="FGGY_N"/>
    <property type="match status" value="1"/>
</dbReference>
<feature type="domain" description="Carbohydrate kinase FGGY C-terminal" evidence="11">
    <location>
        <begin position="261"/>
        <end position="443"/>
    </location>
</feature>
<evidence type="ECO:0000256" key="2">
    <source>
        <dbReference type="ARBA" id="ARBA00022629"/>
    </source>
</evidence>
<evidence type="ECO:0000256" key="8">
    <source>
        <dbReference type="RuleBase" id="RU003733"/>
    </source>
</evidence>
<dbReference type="Proteomes" id="UP000034213">
    <property type="component" value="Unassembled WGS sequence"/>
</dbReference>
<name>A0A0G1C0A0_9BACT</name>